<dbReference type="InterPro" id="IPR001119">
    <property type="entry name" value="SLH_dom"/>
</dbReference>
<dbReference type="Pfam" id="PF00395">
    <property type="entry name" value="SLH"/>
    <property type="match status" value="3"/>
</dbReference>
<evidence type="ECO:0000256" key="4">
    <source>
        <dbReference type="SAM" id="SignalP"/>
    </source>
</evidence>
<keyword evidence="2 7" id="KW-0378">Hydrolase</keyword>
<dbReference type="InterPro" id="IPR003646">
    <property type="entry name" value="SH3-like_bac-type"/>
</dbReference>
<dbReference type="RefSeq" id="WP_031417531.1">
    <property type="nucleotide sequence ID" value="NZ_JANTOO010000019.1"/>
</dbReference>
<feature type="chain" id="PRO_5045527110" evidence="4">
    <location>
        <begin position="30"/>
        <end position="638"/>
    </location>
</feature>
<dbReference type="PANTHER" id="PTHR30404">
    <property type="entry name" value="N-ACETYLMURAMOYL-L-ALANINE AMIDASE"/>
    <property type="match status" value="1"/>
</dbReference>
<name>A0ABT2DSX9_9BACI</name>
<dbReference type="SMART" id="SM00287">
    <property type="entry name" value="SH3b"/>
    <property type="match status" value="3"/>
</dbReference>
<evidence type="ECO:0000313" key="8">
    <source>
        <dbReference type="Proteomes" id="UP001525021"/>
    </source>
</evidence>
<dbReference type="PANTHER" id="PTHR30404:SF0">
    <property type="entry name" value="N-ACETYLMURAMOYL-L-ALANINE AMIDASE AMIC"/>
    <property type="match status" value="1"/>
</dbReference>
<dbReference type="InterPro" id="IPR002508">
    <property type="entry name" value="MurNAc-LAA_cat"/>
</dbReference>
<organism evidence="7 8">
    <name type="scientific">Lysinibacillus pinottii</name>
    <dbReference type="NCBI Taxonomy" id="2973932"/>
    <lineage>
        <taxon>Bacteria</taxon>
        <taxon>Bacillati</taxon>
        <taxon>Bacillota</taxon>
        <taxon>Bacilli</taxon>
        <taxon>Bacillales</taxon>
        <taxon>Bacillaceae</taxon>
        <taxon>Lysinibacillus</taxon>
    </lineage>
</organism>
<evidence type="ECO:0000259" key="5">
    <source>
        <dbReference type="PROSITE" id="PS51272"/>
    </source>
</evidence>
<keyword evidence="8" id="KW-1185">Reference proteome</keyword>
<dbReference type="SUPFAM" id="SSF53187">
    <property type="entry name" value="Zn-dependent exopeptidases"/>
    <property type="match status" value="1"/>
</dbReference>
<dbReference type="Gene3D" id="2.30.30.40">
    <property type="entry name" value="SH3 Domains"/>
    <property type="match status" value="3"/>
</dbReference>
<dbReference type="PROSITE" id="PS51781">
    <property type="entry name" value="SH3B"/>
    <property type="match status" value="2"/>
</dbReference>
<dbReference type="SUPFAM" id="SSF50044">
    <property type="entry name" value="SH3-domain"/>
    <property type="match status" value="1"/>
</dbReference>
<gene>
    <name evidence="7" type="ORF">NXZ79_18520</name>
</gene>
<dbReference type="PROSITE" id="PS51272">
    <property type="entry name" value="SLH"/>
    <property type="match status" value="2"/>
</dbReference>
<keyword evidence="3" id="KW-0961">Cell wall biogenesis/degradation</keyword>
<evidence type="ECO:0000256" key="3">
    <source>
        <dbReference type="ARBA" id="ARBA00023316"/>
    </source>
</evidence>
<evidence type="ECO:0000313" key="7">
    <source>
        <dbReference type="EMBL" id="MCS1398008.1"/>
    </source>
</evidence>
<comment type="caution">
    <text evidence="7">The sequence shown here is derived from an EMBL/GenBank/DDBJ whole genome shotgun (WGS) entry which is preliminary data.</text>
</comment>
<sequence>MNIKKISLILCVLFISASMFTIHSASVSAATNSNITFEDVTKNHPAYEEINYLVSLGVIQGYFVNGKRVFGPNNNVTRGQAAKMVVVASGNKPLIVNKSSFSDVTVGTEMSGYIERAVQLGFFDKNIKGEFLPNKALTRGEMSYVLTKAFNLDTSEYEGIDSPFTDVGITHEYVKYINTIYYNGITNGTGKTYLPNSTVTRSQFSLFVARAKSEKYRLELPVKGVTVPDTSQVIGLVKVTTDGLNIRKSTDSSSTTNIVGKVNTGGKLSVYAVEGNWLKVSYKGAYAYIFKQYAEFLDADGNVLGAVEKEVTTKNAVNLYVKPTSSAKVISTIKTNVKLPVYKTVGGYYLTQVDGLPGYVVANSTTDAVEEEKPNPDPGTPPVISGDVLGRVTVANLNVRSQSNSTSAVLFKLNKGEYVQVNSISGYWAEITYNGQTGYVHKSYLKLLNQSAKPLQNRVIILDPGHGGKDPGTVKGSVSEKSITLKVSTQVKQLLESAGAKVYMTRTGDTYPSLQDRVDFTQANYGEIFVSVHVNSAANSSAQGTETYYAISTGDMYQEDIDLATFVNNQIVNNLNMKNRGVKQEQYYVIRNMVIPSILVELGFLTNTEDHNKMTNDQYVNLFAESIYNGILQYYKKQ</sequence>
<dbReference type="Pfam" id="PF08239">
    <property type="entry name" value="SH3_3"/>
    <property type="match status" value="2"/>
</dbReference>
<protein>
    <submittedName>
        <fullName evidence="7">N-acetylmuramoyl-L-alanine amidase</fullName>
        <ecNumber evidence="7">3.5.1.28</ecNumber>
    </submittedName>
</protein>
<dbReference type="Gene3D" id="3.40.630.40">
    <property type="entry name" value="Zn-dependent exopeptidases"/>
    <property type="match status" value="1"/>
</dbReference>
<evidence type="ECO:0000256" key="1">
    <source>
        <dbReference type="ARBA" id="ARBA00022729"/>
    </source>
</evidence>
<evidence type="ECO:0000259" key="6">
    <source>
        <dbReference type="PROSITE" id="PS51781"/>
    </source>
</evidence>
<feature type="signal peptide" evidence="4">
    <location>
        <begin position="1"/>
        <end position="29"/>
    </location>
</feature>
<dbReference type="EMBL" id="JANTOO010000019">
    <property type="protein sequence ID" value="MCS1398008.1"/>
    <property type="molecule type" value="Genomic_DNA"/>
</dbReference>
<feature type="domain" description="SH3b" evidence="6">
    <location>
        <begin position="387"/>
        <end position="449"/>
    </location>
</feature>
<dbReference type="InterPro" id="IPR050695">
    <property type="entry name" value="N-acetylmuramoyl_amidase_3"/>
</dbReference>
<feature type="domain" description="SLH" evidence="5">
    <location>
        <begin position="33"/>
        <end position="99"/>
    </location>
</feature>
<dbReference type="InterPro" id="IPR036028">
    <property type="entry name" value="SH3-like_dom_sf"/>
</dbReference>
<feature type="domain" description="SH3b" evidence="6">
    <location>
        <begin position="228"/>
        <end position="298"/>
    </location>
</feature>
<reference evidence="7 8" key="1">
    <citation type="submission" date="2022-08" db="EMBL/GenBank/DDBJ databases">
        <title>Lysinibacillus sequencing.</title>
        <authorList>
            <person name="Dunlap C."/>
        </authorList>
    </citation>
    <scope>NUCLEOTIDE SEQUENCE [LARGE SCALE GENOMIC DNA]</scope>
    <source>
        <strain evidence="7 8">PB211</strain>
    </source>
</reference>
<dbReference type="EC" id="3.5.1.28" evidence="7"/>
<dbReference type="CDD" id="cd02696">
    <property type="entry name" value="MurNAc-LAA"/>
    <property type="match status" value="1"/>
</dbReference>
<dbReference type="SMART" id="SM00646">
    <property type="entry name" value="Ami_3"/>
    <property type="match status" value="1"/>
</dbReference>
<accession>A0ABT2DSX9</accession>
<dbReference type="Proteomes" id="UP001525021">
    <property type="component" value="Unassembled WGS sequence"/>
</dbReference>
<dbReference type="Pfam" id="PF01520">
    <property type="entry name" value="Amidase_3"/>
    <property type="match status" value="1"/>
</dbReference>
<dbReference type="GO" id="GO:0008745">
    <property type="term" value="F:N-acetylmuramoyl-L-alanine amidase activity"/>
    <property type="evidence" value="ECO:0007669"/>
    <property type="project" value="UniProtKB-EC"/>
</dbReference>
<feature type="domain" description="SLH" evidence="5">
    <location>
        <begin position="160"/>
        <end position="222"/>
    </location>
</feature>
<proteinExistence type="predicted"/>
<evidence type="ECO:0000256" key="2">
    <source>
        <dbReference type="ARBA" id="ARBA00022801"/>
    </source>
</evidence>
<keyword evidence="1 4" id="KW-0732">Signal</keyword>